<evidence type="ECO:0000256" key="1">
    <source>
        <dbReference type="SAM" id="MobiDB-lite"/>
    </source>
</evidence>
<dbReference type="Proteomes" id="UP000647860">
    <property type="component" value="Unassembled WGS sequence"/>
</dbReference>
<gene>
    <name evidence="2" type="ORF">Vgi01_59840</name>
</gene>
<evidence type="ECO:0000313" key="2">
    <source>
        <dbReference type="EMBL" id="GIJ19300.1"/>
    </source>
</evidence>
<dbReference type="EMBL" id="BOPA01000077">
    <property type="protein sequence ID" value="GIJ19300.1"/>
    <property type="molecule type" value="Genomic_DNA"/>
</dbReference>
<proteinExistence type="predicted"/>
<comment type="caution">
    <text evidence="2">The sequence shown here is derived from an EMBL/GenBank/DDBJ whole genome shotgun (WGS) entry which is preliminary data.</text>
</comment>
<accession>A0ABQ4IN17</accession>
<protein>
    <recommendedName>
        <fullName evidence="4">Transposase of IS4/5 family</fullName>
    </recommendedName>
</protein>
<sequence length="90" mass="9712">MRGGIARRQLPVGFLPPTTVYDRLRAWAKAGVWQAIHDALRDLVRVYEGRDPRYTGCWPGSANASPPSPWSGPMPDTPDGCSSGPATSCT</sequence>
<reference evidence="2 3" key="1">
    <citation type="submission" date="2021-01" db="EMBL/GenBank/DDBJ databases">
        <title>Whole genome shotgun sequence of Verrucosispora gifhornensis NBRC 16317.</title>
        <authorList>
            <person name="Komaki H."/>
            <person name="Tamura T."/>
        </authorList>
    </citation>
    <scope>NUCLEOTIDE SEQUENCE [LARGE SCALE GENOMIC DNA]</scope>
    <source>
        <strain evidence="2 3">NBRC 16317</strain>
    </source>
</reference>
<organism evidence="2 3">
    <name type="scientific">Micromonospora gifhornensis</name>
    <dbReference type="NCBI Taxonomy" id="84594"/>
    <lineage>
        <taxon>Bacteria</taxon>
        <taxon>Bacillati</taxon>
        <taxon>Actinomycetota</taxon>
        <taxon>Actinomycetes</taxon>
        <taxon>Micromonosporales</taxon>
        <taxon>Micromonosporaceae</taxon>
        <taxon>Micromonospora</taxon>
    </lineage>
</organism>
<name>A0ABQ4IN17_9ACTN</name>
<feature type="compositionally biased region" description="Pro residues" evidence="1">
    <location>
        <begin position="66"/>
        <end position="76"/>
    </location>
</feature>
<feature type="region of interest" description="Disordered" evidence="1">
    <location>
        <begin position="56"/>
        <end position="90"/>
    </location>
</feature>
<evidence type="ECO:0000313" key="3">
    <source>
        <dbReference type="Proteomes" id="UP000647860"/>
    </source>
</evidence>
<dbReference type="RefSeq" id="WP_203224631.1">
    <property type="nucleotide sequence ID" value="NZ_BAAAGZ010000042.1"/>
</dbReference>
<keyword evidence="3" id="KW-1185">Reference proteome</keyword>
<evidence type="ECO:0008006" key="4">
    <source>
        <dbReference type="Google" id="ProtNLM"/>
    </source>
</evidence>